<comment type="caution">
    <text evidence="1">The sequence shown here is derived from an EMBL/GenBank/DDBJ whole genome shotgun (WGS) entry which is preliminary data.</text>
</comment>
<dbReference type="AlphaFoldDB" id="A0AAV4NVD3"/>
<accession>A0AAV4NVD3</accession>
<organism evidence="1 2">
    <name type="scientific">Caerostris darwini</name>
    <dbReference type="NCBI Taxonomy" id="1538125"/>
    <lineage>
        <taxon>Eukaryota</taxon>
        <taxon>Metazoa</taxon>
        <taxon>Ecdysozoa</taxon>
        <taxon>Arthropoda</taxon>
        <taxon>Chelicerata</taxon>
        <taxon>Arachnida</taxon>
        <taxon>Araneae</taxon>
        <taxon>Araneomorphae</taxon>
        <taxon>Entelegynae</taxon>
        <taxon>Araneoidea</taxon>
        <taxon>Araneidae</taxon>
        <taxon>Caerostris</taxon>
    </lineage>
</organism>
<proteinExistence type="predicted"/>
<evidence type="ECO:0000313" key="2">
    <source>
        <dbReference type="Proteomes" id="UP001054837"/>
    </source>
</evidence>
<dbReference type="Proteomes" id="UP001054837">
    <property type="component" value="Unassembled WGS sequence"/>
</dbReference>
<dbReference type="EMBL" id="BPLQ01002015">
    <property type="protein sequence ID" value="GIX87584.1"/>
    <property type="molecule type" value="Genomic_DNA"/>
</dbReference>
<sequence>MLPSAKFSAITVRNGSHIRESITLQHRNLRVIDRPGSKEVRFAVNKTKGSAICNRSPGVRKIIPANPLNGIAWLQTILADSLPD</sequence>
<keyword evidence="2" id="KW-1185">Reference proteome</keyword>
<evidence type="ECO:0000313" key="1">
    <source>
        <dbReference type="EMBL" id="GIX87584.1"/>
    </source>
</evidence>
<name>A0AAV4NVD3_9ARAC</name>
<gene>
    <name evidence="1" type="ORF">CDAR_212141</name>
</gene>
<protein>
    <submittedName>
        <fullName evidence="1">Uncharacterized protein</fullName>
    </submittedName>
</protein>
<reference evidence="1 2" key="1">
    <citation type="submission" date="2021-06" db="EMBL/GenBank/DDBJ databases">
        <title>Caerostris darwini draft genome.</title>
        <authorList>
            <person name="Kono N."/>
            <person name="Arakawa K."/>
        </authorList>
    </citation>
    <scope>NUCLEOTIDE SEQUENCE [LARGE SCALE GENOMIC DNA]</scope>
</reference>